<organism evidence="7 8">
    <name type="scientific">Gymnopus androsaceus JB14</name>
    <dbReference type="NCBI Taxonomy" id="1447944"/>
    <lineage>
        <taxon>Eukaryota</taxon>
        <taxon>Fungi</taxon>
        <taxon>Dikarya</taxon>
        <taxon>Basidiomycota</taxon>
        <taxon>Agaricomycotina</taxon>
        <taxon>Agaricomycetes</taxon>
        <taxon>Agaricomycetidae</taxon>
        <taxon>Agaricales</taxon>
        <taxon>Marasmiineae</taxon>
        <taxon>Omphalotaceae</taxon>
        <taxon>Gymnopus</taxon>
    </lineage>
</organism>
<accession>A0A6A4I0J8</accession>
<keyword evidence="4" id="KW-1015">Disulfide bond</keyword>
<evidence type="ECO:0000256" key="3">
    <source>
        <dbReference type="ARBA" id="ARBA00022729"/>
    </source>
</evidence>
<evidence type="ECO:0000313" key="7">
    <source>
        <dbReference type="EMBL" id="KAE9402958.1"/>
    </source>
</evidence>
<comment type="subcellular location">
    <subcellularLocation>
        <location evidence="1">Secreted</location>
    </subcellularLocation>
</comment>
<evidence type="ECO:0000256" key="5">
    <source>
        <dbReference type="SAM" id="SignalP"/>
    </source>
</evidence>
<reference evidence="7" key="1">
    <citation type="journal article" date="2019" name="Environ. Microbiol.">
        <title>Fungal ecological strategies reflected in gene transcription - a case study of two litter decomposers.</title>
        <authorList>
            <person name="Barbi F."/>
            <person name="Kohler A."/>
            <person name="Barry K."/>
            <person name="Baskaran P."/>
            <person name="Daum C."/>
            <person name="Fauchery L."/>
            <person name="Ihrmark K."/>
            <person name="Kuo A."/>
            <person name="LaButti K."/>
            <person name="Lipzen A."/>
            <person name="Morin E."/>
            <person name="Grigoriev I.V."/>
            <person name="Henrissat B."/>
            <person name="Lindahl B."/>
            <person name="Martin F."/>
        </authorList>
    </citation>
    <scope>NUCLEOTIDE SEQUENCE</scope>
    <source>
        <strain evidence="7">JB14</strain>
    </source>
</reference>
<feature type="domain" description="CFEM" evidence="6">
    <location>
        <begin position="10"/>
        <end position="119"/>
    </location>
</feature>
<protein>
    <recommendedName>
        <fullName evidence="6">CFEM domain-containing protein</fullName>
    </recommendedName>
</protein>
<evidence type="ECO:0000256" key="2">
    <source>
        <dbReference type="ARBA" id="ARBA00022525"/>
    </source>
</evidence>
<proteinExistence type="predicted"/>
<keyword evidence="3 5" id="KW-0732">Signal</keyword>
<dbReference type="EMBL" id="ML769430">
    <property type="protein sequence ID" value="KAE9402958.1"/>
    <property type="molecule type" value="Genomic_DNA"/>
</dbReference>
<dbReference type="Proteomes" id="UP000799118">
    <property type="component" value="Unassembled WGS sequence"/>
</dbReference>
<keyword evidence="8" id="KW-1185">Reference proteome</keyword>
<dbReference type="GO" id="GO:0005576">
    <property type="term" value="C:extracellular region"/>
    <property type="evidence" value="ECO:0007669"/>
    <property type="project" value="UniProtKB-SubCell"/>
</dbReference>
<evidence type="ECO:0000313" key="8">
    <source>
        <dbReference type="Proteomes" id="UP000799118"/>
    </source>
</evidence>
<dbReference type="InterPro" id="IPR008427">
    <property type="entry name" value="Extracellular_membr_CFEM_dom"/>
</dbReference>
<dbReference type="PROSITE" id="PS52012">
    <property type="entry name" value="CFEM"/>
    <property type="match status" value="1"/>
</dbReference>
<dbReference type="OrthoDB" id="3052806at2759"/>
<evidence type="ECO:0000256" key="1">
    <source>
        <dbReference type="ARBA" id="ARBA00004613"/>
    </source>
</evidence>
<sequence>MPSFIQKRSAVLFAFAALFSFALVRVAEAQASTLPSCATNCVSTATQAAGCTNGNTTCLCQPSTLSPILQCISEGCTVEEKTEANEALGAECNDPIISTSVVITSATGTSSLFFYPSFC</sequence>
<evidence type="ECO:0000259" key="6">
    <source>
        <dbReference type="PROSITE" id="PS52012"/>
    </source>
</evidence>
<dbReference type="Pfam" id="PF05730">
    <property type="entry name" value="CFEM"/>
    <property type="match status" value="1"/>
</dbReference>
<name>A0A6A4I0J8_9AGAR</name>
<dbReference type="AlphaFoldDB" id="A0A6A4I0J8"/>
<gene>
    <name evidence="7" type="ORF">BT96DRAFT_917892</name>
</gene>
<evidence type="ECO:0000256" key="4">
    <source>
        <dbReference type="ARBA" id="ARBA00023157"/>
    </source>
</evidence>
<feature type="chain" id="PRO_5025548858" description="CFEM domain-containing protein" evidence="5">
    <location>
        <begin position="30"/>
        <end position="119"/>
    </location>
</feature>
<feature type="signal peptide" evidence="5">
    <location>
        <begin position="1"/>
        <end position="29"/>
    </location>
</feature>
<keyword evidence="2" id="KW-0964">Secreted</keyword>